<organism evidence="3 4">
    <name type="scientific">Candidatus Lambdaproteobacteria bacterium RIFOXYD2_FULL_56_26</name>
    <dbReference type="NCBI Taxonomy" id="1817773"/>
    <lineage>
        <taxon>Bacteria</taxon>
        <taxon>Pseudomonadati</taxon>
        <taxon>Pseudomonadota</taxon>
        <taxon>Candidatus Lambdaproteobacteria</taxon>
    </lineage>
</organism>
<evidence type="ECO:0000313" key="4">
    <source>
        <dbReference type="Proteomes" id="UP000177583"/>
    </source>
</evidence>
<dbReference type="Gene3D" id="2.50.20.10">
    <property type="entry name" value="Lipoprotein localisation LolA/LolB/LppX"/>
    <property type="match status" value="1"/>
</dbReference>
<keyword evidence="1 2" id="KW-0732">Signal</keyword>
<reference evidence="3 4" key="1">
    <citation type="journal article" date="2016" name="Nat. Commun.">
        <title>Thousands of microbial genomes shed light on interconnected biogeochemical processes in an aquifer system.</title>
        <authorList>
            <person name="Anantharaman K."/>
            <person name="Brown C.T."/>
            <person name="Hug L.A."/>
            <person name="Sharon I."/>
            <person name="Castelle C.J."/>
            <person name="Probst A.J."/>
            <person name="Thomas B.C."/>
            <person name="Singh A."/>
            <person name="Wilkins M.J."/>
            <person name="Karaoz U."/>
            <person name="Brodie E.L."/>
            <person name="Williams K.H."/>
            <person name="Hubbard S.S."/>
            <person name="Banfield J.F."/>
        </authorList>
    </citation>
    <scope>NUCLEOTIDE SEQUENCE [LARGE SCALE GENOMIC DNA]</scope>
</reference>
<dbReference type="InterPro" id="IPR029046">
    <property type="entry name" value="LolA/LolB/LppX"/>
</dbReference>
<feature type="signal peptide" evidence="2">
    <location>
        <begin position="1"/>
        <end position="25"/>
    </location>
</feature>
<evidence type="ECO:0000256" key="1">
    <source>
        <dbReference type="ARBA" id="ARBA00022729"/>
    </source>
</evidence>
<name>A0A1F6GMR5_9PROT</name>
<proteinExistence type="predicted"/>
<protein>
    <recommendedName>
        <fullName evidence="5">Outer-membrane lipoprotein LolB</fullName>
    </recommendedName>
</protein>
<dbReference type="SUPFAM" id="SSF89392">
    <property type="entry name" value="Prokaryotic lipoproteins and lipoprotein localization factors"/>
    <property type="match status" value="1"/>
</dbReference>
<evidence type="ECO:0008006" key="5">
    <source>
        <dbReference type="Google" id="ProtNLM"/>
    </source>
</evidence>
<dbReference type="EMBL" id="MFNF01000057">
    <property type="protein sequence ID" value="OGG99397.1"/>
    <property type="molecule type" value="Genomic_DNA"/>
</dbReference>
<evidence type="ECO:0000313" key="3">
    <source>
        <dbReference type="EMBL" id="OGG99397.1"/>
    </source>
</evidence>
<sequence>MAPFRFLSLGLIALLLASCSPSSFVALERPPADFGFGAFLEIKPDLLVRCKASLTGPALQEAGDCRLWIGADRLRLEVSHPLAGLVWFVERGPTGGFWVDGQTGQRQTFDLDHPPLPWLGLEPVELKALVLGRSLAGHLGLEGGERPQTRQLALGDQQLQVSYPLWFKQSGLELPKVIELVVGQDRLKLVILELQLGRGEALALP</sequence>
<evidence type="ECO:0000256" key="2">
    <source>
        <dbReference type="SAM" id="SignalP"/>
    </source>
</evidence>
<comment type="caution">
    <text evidence="3">The sequence shown here is derived from an EMBL/GenBank/DDBJ whole genome shotgun (WGS) entry which is preliminary data.</text>
</comment>
<dbReference type="PROSITE" id="PS51257">
    <property type="entry name" value="PROKAR_LIPOPROTEIN"/>
    <property type="match status" value="1"/>
</dbReference>
<feature type="chain" id="PRO_5009524726" description="Outer-membrane lipoprotein LolB" evidence="2">
    <location>
        <begin position="26"/>
        <end position="205"/>
    </location>
</feature>
<dbReference type="Proteomes" id="UP000177583">
    <property type="component" value="Unassembled WGS sequence"/>
</dbReference>
<dbReference type="AlphaFoldDB" id="A0A1F6GMR5"/>
<accession>A0A1F6GMR5</accession>
<gene>
    <name evidence="3" type="ORF">A2557_12415</name>
</gene>